<feature type="compositionally biased region" description="Low complexity" evidence="9">
    <location>
        <begin position="66"/>
        <end position="76"/>
    </location>
</feature>
<feature type="compositionally biased region" description="Low complexity" evidence="9">
    <location>
        <begin position="111"/>
        <end position="154"/>
    </location>
</feature>
<keyword evidence="11" id="KW-0732">Signal</keyword>
<keyword evidence="3" id="KW-0479">Metal-binding</keyword>
<keyword evidence="10" id="KW-0472">Membrane</keyword>
<evidence type="ECO:0000256" key="9">
    <source>
        <dbReference type="SAM" id="MobiDB-lite"/>
    </source>
</evidence>
<evidence type="ECO:0000256" key="1">
    <source>
        <dbReference type="ARBA" id="ARBA00004123"/>
    </source>
</evidence>
<dbReference type="InterPro" id="IPR000684">
    <property type="entry name" value="RNA_pol_II_repeat_euk"/>
</dbReference>
<dbReference type="AlphaFoldDB" id="A0A7S4PNU6"/>
<dbReference type="PROSITE" id="PS00115">
    <property type="entry name" value="RNA_POL_II_REPEAT"/>
    <property type="match status" value="1"/>
</dbReference>
<dbReference type="GO" id="GO:0005634">
    <property type="term" value="C:nucleus"/>
    <property type="evidence" value="ECO:0007669"/>
    <property type="project" value="UniProtKB-SubCell"/>
</dbReference>
<accession>A0A7S4PNU6</accession>
<dbReference type="GO" id="GO:0006366">
    <property type="term" value="P:transcription by RNA polymerase II"/>
    <property type="evidence" value="ECO:0007669"/>
    <property type="project" value="InterPro"/>
</dbReference>
<name>A0A7S4PNU6_GUITH</name>
<proteinExistence type="predicted"/>
<comment type="subcellular location">
    <subcellularLocation>
        <location evidence="1">Nucleus</location>
    </subcellularLocation>
</comment>
<keyword evidence="8" id="KW-0539">Nucleus</keyword>
<dbReference type="PANTHER" id="PTHR48125">
    <property type="entry name" value="LP07818P1"/>
    <property type="match status" value="1"/>
</dbReference>
<keyword evidence="10" id="KW-1133">Transmembrane helix</keyword>
<evidence type="ECO:0000256" key="10">
    <source>
        <dbReference type="SAM" id="Phobius"/>
    </source>
</evidence>
<evidence type="ECO:0000256" key="3">
    <source>
        <dbReference type="ARBA" id="ARBA00022723"/>
    </source>
</evidence>
<feature type="compositionally biased region" description="Pro residues" evidence="9">
    <location>
        <begin position="88"/>
        <end position="110"/>
    </location>
</feature>
<keyword evidence="10" id="KW-0812">Transmembrane</keyword>
<evidence type="ECO:0000256" key="5">
    <source>
        <dbReference type="ARBA" id="ARBA00022833"/>
    </source>
</evidence>
<evidence type="ECO:0000256" key="8">
    <source>
        <dbReference type="ARBA" id="ARBA00023242"/>
    </source>
</evidence>
<dbReference type="EMBL" id="HBKN01050377">
    <property type="protein sequence ID" value="CAE2341154.1"/>
    <property type="molecule type" value="Transcribed_RNA"/>
</dbReference>
<feature type="region of interest" description="Disordered" evidence="9">
    <location>
        <begin position="316"/>
        <end position="336"/>
    </location>
</feature>
<dbReference type="PRINTS" id="PR01217">
    <property type="entry name" value="PRICHEXTENSN"/>
</dbReference>
<gene>
    <name evidence="12" type="ORF">GTHE00462_LOCUS39272</name>
</gene>
<keyword evidence="6" id="KW-0238">DNA-binding</keyword>
<keyword evidence="2" id="KW-0597">Phosphoprotein</keyword>
<feature type="region of interest" description="Disordered" evidence="9">
    <location>
        <begin position="59"/>
        <end position="154"/>
    </location>
</feature>
<keyword evidence="5" id="KW-0862">Zinc</keyword>
<feature type="transmembrane region" description="Helical" evidence="10">
    <location>
        <begin position="269"/>
        <end position="291"/>
    </location>
</feature>
<evidence type="ECO:0000256" key="7">
    <source>
        <dbReference type="ARBA" id="ARBA00023163"/>
    </source>
</evidence>
<evidence type="ECO:0000256" key="6">
    <source>
        <dbReference type="ARBA" id="ARBA00023125"/>
    </source>
</evidence>
<sequence length="347" mass="36595">MAQSLTVRSEVAMVMILLHFLLGVCQPADRTLGLTKQRRLGNLIFNGSLERKKIARVTRLRDSGESYESNDSSHVSSDSDHGDHSSSPPAPAPAPPSPAPAPPAPAPAPTSPSYSPSSPTSSASTGSPATQSNSPSPSTTSSSSSQTSSTPLQPKKVSADVLEFAVLMQIPPQNFGAAKRMSFKQAVALSTGTSVSDVNITSVRAMLARRSSTSSLVDFSIQFQNSSLQQEIATNFPLKKLNEELILQNLPSVSNPNSSSSPFTITTPILIGIIAGGVVLLGFMICVICMLSRKKRKSNDDVHISSNGHASLVTLDSKFPQPTAPPPPPPVFQRYGQPQIPLATVCP</sequence>
<dbReference type="GO" id="GO:0003677">
    <property type="term" value="F:DNA binding"/>
    <property type="evidence" value="ECO:0007669"/>
    <property type="project" value="UniProtKB-KW"/>
</dbReference>
<dbReference type="GO" id="GO:0046872">
    <property type="term" value="F:metal ion binding"/>
    <property type="evidence" value="ECO:0007669"/>
    <property type="project" value="UniProtKB-KW"/>
</dbReference>
<keyword evidence="4" id="KW-0677">Repeat</keyword>
<evidence type="ECO:0000256" key="11">
    <source>
        <dbReference type="SAM" id="SignalP"/>
    </source>
</evidence>
<evidence type="ECO:0000256" key="4">
    <source>
        <dbReference type="ARBA" id="ARBA00022737"/>
    </source>
</evidence>
<keyword evidence="7" id="KW-0804">Transcription</keyword>
<evidence type="ECO:0000313" key="12">
    <source>
        <dbReference type="EMBL" id="CAE2341154.1"/>
    </source>
</evidence>
<reference evidence="12" key="1">
    <citation type="submission" date="2021-01" db="EMBL/GenBank/DDBJ databases">
        <authorList>
            <person name="Corre E."/>
            <person name="Pelletier E."/>
            <person name="Niang G."/>
            <person name="Scheremetjew M."/>
            <person name="Finn R."/>
            <person name="Kale V."/>
            <person name="Holt S."/>
            <person name="Cochrane G."/>
            <person name="Meng A."/>
            <person name="Brown T."/>
            <person name="Cohen L."/>
        </authorList>
    </citation>
    <scope>NUCLEOTIDE SEQUENCE</scope>
    <source>
        <strain evidence="12">CCMP 2712</strain>
    </source>
</reference>
<feature type="compositionally biased region" description="Pro residues" evidence="9">
    <location>
        <begin position="322"/>
        <end position="331"/>
    </location>
</feature>
<dbReference type="PANTHER" id="PTHR48125:SF12">
    <property type="entry name" value="AT HOOK TRANSCRIPTION FACTOR FAMILY-RELATED"/>
    <property type="match status" value="1"/>
</dbReference>
<feature type="chain" id="PRO_5030801398" evidence="11">
    <location>
        <begin position="28"/>
        <end position="347"/>
    </location>
</feature>
<organism evidence="12">
    <name type="scientific">Guillardia theta</name>
    <name type="common">Cryptophyte</name>
    <name type="synonym">Cryptomonas phi</name>
    <dbReference type="NCBI Taxonomy" id="55529"/>
    <lineage>
        <taxon>Eukaryota</taxon>
        <taxon>Cryptophyceae</taxon>
        <taxon>Pyrenomonadales</taxon>
        <taxon>Geminigeraceae</taxon>
        <taxon>Guillardia</taxon>
    </lineage>
</organism>
<feature type="signal peptide" evidence="11">
    <location>
        <begin position="1"/>
        <end position="27"/>
    </location>
</feature>
<evidence type="ECO:0000256" key="2">
    <source>
        <dbReference type="ARBA" id="ARBA00022553"/>
    </source>
</evidence>
<protein>
    <submittedName>
        <fullName evidence="12">Uncharacterized protein</fullName>
    </submittedName>
</protein>